<sequence length="185" mass="20722">MVIALLLALPLMLLGLVSGWQQVRGLKALYARKLVPSDEFAYLRGRYRRRLVVGLLLVLIGGMIAGAFVSGMEARADEMGEKKPTDADGEKPPITPTEKQFLRWYGIYWMGVMALTFFVIGLAMADGIATRRYWLKIYREMREEHNSQLRRDLAVYRQQKEQNRGSGGNGGSNEGYGGRLGSGPH</sequence>
<name>A0A5C1AGR0_9BACT</name>
<keyword evidence="2" id="KW-1133">Transmembrane helix</keyword>
<reference evidence="4" key="1">
    <citation type="submission" date="2019-08" db="EMBL/GenBank/DDBJ databases">
        <title>Limnoglobus roseus gen. nov., sp. nov., a novel freshwater planctomycete with a giant genome from the family Gemmataceae.</title>
        <authorList>
            <person name="Kulichevskaya I.S."/>
            <person name="Naumoff D.G."/>
            <person name="Miroshnikov K."/>
            <person name="Ivanova A."/>
            <person name="Philippov D.A."/>
            <person name="Hakobyan A."/>
            <person name="Rijpstra I.C."/>
            <person name="Sinninghe Damste J.S."/>
            <person name="Liesack W."/>
            <person name="Dedysh S.N."/>
        </authorList>
    </citation>
    <scope>NUCLEOTIDE SEQUENCE [LARGE SCALE GENOMIC DNA]</scope>
    <source>
        <strain evidence="4">PX52</strain>
    </source>
</reference>
<dbReference type="KEGG" id="lrs:PX52LOC_05024"/>
<evidence type="ECO:0000256" key="2">
    <source>
        <dbReference type="SAM" id="Phobius"/>
    </source>
</evidence>
<organism evidence="3 4">
    <name type="scientific">Limnoglobus roseus</name>
    <dbReference type="NCBI Taxonomy" id="2598579"/>
    <lineage>
        <taxon>Bacteria</taxon>
        <taxon>Pseudomonadati</taxon>
        <taxon>Planctomycetota</taxon>
        <taxon>Planctomycetia</taxon>
        <taxon>Gemmatales</taxon>
        <taxon>Gemmataceae</taxon>
        <taxon>Limnoglobus</taxon>
    </lineage>
</organism>
<protein>
    <submittedName>
        <fullName evidence="3">Uncharacterized protein</fullName>
    </submittedName>
</protein>
<keyword evidence="2" id="KW-0472">Membrane</keyword>
<dbReference type="AlphaFoldDB" id="A0A5C1AGR0"/>
<feature type="transmembrane region" description="Helical" evidence="2">
    <location>
        <begin position="51"/>
        <end position="69"/>
    </location>
</feature>
<accession>A0A5C1AGR0</accession>
<keyword evidence="2" id="KW-0812">Transmembrane</keyword>
<feature type="transmembrane region" description="Helical" evidence="2">
    <location>
        <begin position="107"/>
        <end position="125"/>
    </location>
</feature>
<gene>
    <name evidence="3" type="ORF">PX52LOC_05024</name>
</gene>
<proteinExistence type="predicted"/>
<feature type="compositionally biased region" description="Gly residues" evidence="1">
    <location>
        <begin position="165"/>
        <end position="185"/>
    </location>
</feature>
<feature type="region of interest" description="Disordered" evidence="1">
    <location>
        <begin position="159"/>
        <end position="185"/>
    </location>
</feature>
<evidence type="ECO:0000256" key="1">
    <source>
        <dbReference type="SAM" id="MobiDB-lite"/>
    </source>
</evidence>
<evidence type="ECO:0000313" key="4">
    <source>
        <dbReference type="Proteomes" id="UP000324974"/>
    </source>
</evidence>
<evidence type="ECO:0000313" key="3">
    <source>
        <dbReference type="EMBL" id="QEL18010.1"/>
    </source>
</evidence>
<keyword evidence="4" id="KW-1185">Reference proteome</keyword>
<dbReference type="EMBL" id="CP042425">
    <property type="protein sequence ID" value="QEL18010.1"/>
    <property type="molecule type" value="Genomic_DNA"/>
</dbReference>
<dbReference type="Proteomes" id="UP000324974">
    <property type="component" value="Chromosome"/>
</dbReference>